<dbReference type="PANTHER" id="PTHR47022">
    <property type="entry name" value="BTB AND MATH DOMAIN-CONTAINING PROTEIN 36-RELATED"/>
    <property type="match status" value="1"/>
</dbReference>
<dbReference type="Proteomes" id="UP001328107">
    <property type="component" value="Unassembled WGS sequence"/>
</dbReference>
<dbReference type="SUPFAM" id="SSF54695">
    <property type="entry name" value="POZ domain"/>
    <property type="match status" value="1"/>
</dbReference>
<dbReference type="CDD" id="cd18186">
    <property type="entry name" value="BTB_POZ_ZBTB_KLHL-like"/>
    <property type="match status" value="1"/>
</dbReference>
<evidence type="ECO:0008006" key="5">
    <source>
        <dbReference type="Google" id="ProtNLM"/>
    </source>
</evidence>
<dbReference type="InterPro" id="IPR011333">
    <property type="entry name" value="SKP1/BTB/POZ_sf"/>
</dbReference>
<dbReference type="AlphaFoldDB" id="A0AAN5D164"/>
<evidence type="ECO:0000313" key="3">
    <source>
        <dbReference type="EMBL" id="GMR54638.1"/>
    </source>
</evidence>
<evidence type="ECO:0000259" key="1">
    <source>
        <dbReference type="PROSITE" id="PS50097"/>
    </source>
</evidence>
<protein>
    <recommendedName>
        <fullName evidence="5">BTB domain-containing protein</fullName>
    </recommendedName>
</protein>
<dbReference type="PROSITE" id="PS50097">
    <property type="entry name" value="BTB"/>
    <property type="match status" value="1"/>
</dbReference>
<name>A0AAN5D164_9BILA</name>
<feature type="non-terminal residue" evidence="3">
    <location>
        <position position="1"/>
    </location>
</feature>
<comment type="caution">
    <text evidence="3">The sequence shown here is derived from an EMBL/GenBank/DDBJ whole genome shotgun (WGS) entry which is preliminary data.</text>
</comment>
<proteinExistence type="predicted"/>
<dbReference type="PANTHER" id="PTHR47022:SF1">
    <property type="entry name" value="BTB AND MATH DOMAIN-CONTAINING PROTEIN 36-RELATED"/>
    <property type="match status" value="1"/>
</dbReference>
<evidence type="ECO:0000313" key="4">
    <source>
        <dbReference type="Proteomes" id="UP001328107"/>
    </source>
</evidence>
<evidence type="ECO:0000259" key="2">
    <source>
        <dbReference type="PROSITE" id="PS50144"/>
    </source>
</evidence>
<reference evidence="4" key="1">
    <citation type="submission" date="2022-10" db="EMBL/GenBank/DDBJ databases">
        <title>Genome assembly of Pristionchus species.</title>
        <authorList>
            <person name="Yoshida K."/>
            <person name="Sommer R.J."/>
        </authorList>
    </citation>
    <scope>NUCLEOTIDE SEQUENCE [LARGE SCALE GENOMIC DNA]</scope>
    <source>
        <strain evidence="4">RS5460</strain>
    </source>
</reference>
<dbReference type="Gene3D" id="3.30.710.10">
    <property type="entry name" value="Potassium Channel Kv1.1, Chain A"/>
    <property type="match status" value="1"/>
</dbReference>
<sequence>FCEWENVLDEQKGFIRDGKLIIEGRFTLSNLIGIRCDSHVDFSDPEVPFHDVEFVIGGEKIYASKQILAIHSPVFKEMFYGENADNNKGEIELNDVEKEEFIDILYLIYPSCKKITDANAESLLKIADRFQIKTIIDRIEQFLMDSTKWNFPAKLNLSEKYTLVELQEFCLDTFESAEEIMNLKRIDGYEELSNNVNAALLRKAMKLPLTKT</sequence>
<keyword evidence="4" id="KW-1185">Reference proteome</keyword>
<dbReference type="InterPro" id="IPR000210">
    <property type="entry name" value="BTB/POZ_dom"/>
</dbReference>
<dbReference type="EMBL" id="BTRK01000005">
    <property type="protein sequence ID" value="GMR54638.1"/>
    <property type="molecule type" value="Genomic_DNA"/>
</dbReference>
<dbReference type="InterPro" id="IPR002083">
    <property type="entry name" value="MATH/TRAF_dom"/>
</dbReference>
<dbReference type="PROSITE" id="PS50144">
    <property type="entry name" value="MATH"/>
    <property type="match status" value="1"/>
</dbReference>
<accession>A0AAN5D164</accession>
<feature type="domain" description="MATH" evidence="2">
    <location>
        <begin position="1"/>
        <end position="26"/>
    </location>
</feature>
<dbReference type="SMART" id="SM00225">
    <property type="entry name" value="BTB"/>
    <property type="match status" value="1"/>
</dbReference>
<feature type="domain" description="BTB" evidence="1">
    <location>
        <begin position="50"/>
        <end position="117"/>
    </location>
</feature>
<dbReference type="Pfam" id="PF00651">
    <property type="entry name" value="BTB"/>
    <property type="match status" value="1"/>
</dbReference>
<gene>
    <name evidence="3" type="ORF">PMAYCL1PPCAC_24833</name>
</gene>
<organism evidence="3 4">
    <name type="scientific">Pristionchus mayeri</name>
    <dbReference type="NCBI Taxonomy" id="1317129"/>
    <lineage>
        <taxon>Eukaryota</taxon>
        <taxon>Metazoa</taxon>
        <taxon>Ecdysozoa</taxon>
        <taxon>Nematoda</taxon>
        <taxon>Chromadorea</taxon>
        <taxon>Rhabditida</taxon>
        <taxon>Rhabditina</taxon>
        <taxon>Diplogasteromorpha</taxon>
        <taxon>Diplogasteroidea</taxon>
        <taxon>Neodiplogasteridae</taxon>
        <taxon>Pristionchus</taxon>
    </lineage>
</organism>